<comment type="caution">
    <text evidence="2">The sequence shown here is derived from an EMBL/GenBank/DDBJ whole genome shotgun (WGS) entry which is preliminary data.</text>
</comment>
<feature type="transmembrane region" description="Helical" evidence="1">
    <location>
        <begin position="6"/>
        <end position="26"/>
    </location>
</feature>
<dbReference type="InterPro" id="IPR032820">
    <property type="entry name" value="ATPase_put"/>
</dbReference>
<proteinExistence type="predicted"/>
<evidence type="ECO:0000313" key="2">
    <source>
        <dbReference type="EMBL" id="EFW04765.1"/>
    </source>
</evidence>
<protein>
    <recommendedName>
        <fullName evidence="4">AtpZ/AtpI family protein</fullName>
    </recommendedName>
</protein>
<gene>
    <name evidence="2" type="ORF">HMPREF9488_01889</name>
</gene>
<dbReference type="EMBL" id="ADKX01000033">
    <property type="protein sequence ID" value="EFW04765.1"/>
    <property type="molecule type" value="Genomic_DNA"/>
</dbReference>
<keyword evidence="1" id="KW-0472">Membrane</keyword>
<evidence type="ECO:0000256" key="1">
    <source>
        <dbReference type="SAM" id="Phobius"/>
    </source>
</evidence>
<sequence>MLKDLVYALELGLRVIGTFIICSFVGVKLDQYFHSQPIILLICLLLAFVYVIRLLLGVGKHE</sequence>
<keyword evidence="3" id="KW-1185">Reference proteome</keyword>
<accession>E7GAU9</accession>
<keyword evidence="1" id="KW-1133">Transmembrane helix</keyword>
<organism evidence="2 3">
    <name type="scientific">Coprobacillus cateniformis</name>
    <dbReference type="NCBI Taxonomy" id="100884"/>
    <lineage>
        <taxon>Bacteria</taxon>
        <taxon>Bacillati</taxon>
        <taxon>Bacillota</taxon>
        <taxon>Erysipelotrichia</taxon>
        <taxon>Erysipelotrichales</taxon>
        <taxon>Coprobacillaceae</taxon>
        <taxon>Coprobacillus</taxon>
    </lineage>
</organism>
<evidence type="ECO:0008006" key="4">
    <source>
        <dbReference type="Google" id="ProtNLM"/>
    </source>
</evidence>
<dbReference type="OrthoDB" id="1651969at2"/>
<dbReference type="Pfam" id="PF09527">
    <property type="entry name" value="ATPase_gene1"/>
    <property type="match status" value="1"/>
</dbReference>
<dbReference type="GeneID" id="78229836"/>
<dbReference type="eggNOG" id="ENOG5033GUJ">
    <property type="taxonomic scope" value="Bacteria"/>
</dbReference>
<dbReference type="RefSeq" id="WP_008788991.1">
    <property type="nucleotide sequence ID" value="NZ_AKCB01000001.1"/>
</dbReference>
<keyword evidence="1" id="KW-0812">Transmembrane</keyword>
<dbReference type="HOGENOM" id="CLU_2768581_0_0_9"/>
<reference evidence="2 3" key="1">
    <citation type="submission" date="2010-12" db="EMBL/GenBank/DDBJ databases">
        <title>The Genome Sequence of Coprobacillus sp. strain 29_1.</title>
        <authorList>
            <consortium name="The Broad Institute Genome Sequencing Platform"/>
            <person name="Earl A."/>
            <person name="Ward D."/>
            <person name="Feldgarden M."/>
            <person name="Gevers D."/>
            <person name="Daigneault M."/>
            <person name="Sibley C.D."/>
            <person name="White A."/>
            <person name="Strauss J."/>
            <person name="Allen-Vercoe E."/>
            <person name="Young S.K."/>
            <person name="Zeng Q."/>
            <person name="Gargeya S."/>
            <person name="Fitzgerald M."/>
            <person name="Haas B."/>
            <person name="Abouelleil A."/>
            <person name="Alvarado L."/>
            <person name="Arachchi H.M."/>
            <person name="Berlin A."/>
            <person name="Brown A."/>
            <person name="Chapman S.B."/>
            <person name="Chen Z."/>
            <person name="Dunbar C."/>
            <person name="Freedman E."/>
            <person name="Gearin G."/>
            <person name="Gellesch M."/>
            <person name="Goldberg J."/>
            <person name="Griggs A."/>
            <person name="Gujja S."/>
            <person name="Heilman E."/>
            <person name="Heiman D."/>
            <person name="Howarth C."/>
            <person name="Larson L."/>
            <person name="Lui A."/>
            <person name="MacDonald P.J.P."/>
            <person name="Mehta T."/>
            <person name="Montmayeur A."/>
            <person name="Murphy C."/>
            <person name="Neiman D."/>
            <person name="Pearson M."/>
            <person name="Priest M."/>
            <person name="Roberts A."/>
            <person name="Saif S."/>
            <person name="Shea T."/>
            <person name="Shenoy N."/>
            <person name="Sisk P."/>
            <person name="Stolte C."/>
            <person name="Sykes S."/>
            <person name="White J."/>
            <person name="Yandava C."/>
            <person name="Nusbaum C."/>
            <person name="Birren B."/>
        </authorList>
    </citation>
    <scope>NUCLEOTIDE SEQUENCE [LARGE SCALE GENOMIC DNA]</scope>
    <source>
        <strain evidence="2 3">29_1</strain>
    </source>
</reference>
<feature type="transmembrane region" description="Helical" evidence="1">
    <location>
        <begin position="38"/>
        <end position="56"/>
    </location>
</feature>
<evidence type="ECO:0000313" key="3">
    <source>
        <dbReference type="Proteomes" id="UP000003157"/>
    </source>
</evidence>
<dbReference type="Proteomes" id="UP000003157">
    <property type="component" value="Unassembled WGS sequence"/>
</dbReference>
<dbReference type="AlphaFoldDB" id="E7GAU9"/>
<name>E7GAU9_9FIRM</name>